<accession>A0A8J3UB70</accession>
<dbReference type="Pfam" id="PF01663">
    <property type="entry name" value="Phosphodiest"/>
    <property type="match status" value="1"/>
</dbReference>
<dbReference type="Proteomes" id="UP000622547">
    <property type="component" value="Unassembled WGS sequence"/>
</dbReference>
<name>A0A8J3UB70_9ACTN</name>
<dbReference type="SUPFAM" id="SSF53649">
    <property type="entry name" value="Alkaline phosphatase-like"/>
    <property type="match status" value="1"/>
</dbReference>
<dbReference type="EMBL" id="BOOP01000020">
    <property type="protein sequence ID" value="GII39314.1"/>
    <property type="molecule type" value="Genomic_DNA"/>
</dbReference>
<dbReference type="GO" id="GO:0016787">
    <property type="term" value="F:hydrolase activity"/>
    <property type="evidence" value="ECO:0007669"/>
    <property type="project" value="UniProtKB-ARBA"/>
</dbReference>
<organism evidence="2 3">
    <name type="scientific">Planotetraspora phitsanulokensis</name>
    <dbReference type="NCBI Taxonomy" id="575192"/>
    <lineage>
        <taxon>Bacteria</taxon>
        <taxon>Bacillati</taxon>
        <taxon>Actinomycetota</taxon>
        <taxon>Actinomycetes</taxon>
        <taxon>Streptosporangiales</taxon>
        <taxon>Streptosporangiaceae</taxon>
        <taxon>Planotetraspora</taxon>
    </lineage>
</organism>
<dbReference type="InterPro" id="IPR017850">
    <property type="entry name" value="Alkaline_phosphatase_core_sf"/>
</dbReference>
<dbReference type="InterPro" id="IPR002591">
    <property type="entry name" value="Phosphodiest/P_Trfase"/>
</dbReference>
<dbReference type="AlphaFoldDB" id="A0A8J3UB70"/>
<keyword evidence="3" id="KW-1185">Reference proteome</keyword>
<dbReference type="Gene3D" id="3.40.720.10">
    <property type="entry name" value="Alkaline Phosphatase, subunit A"/>
    <property type="match status" value="1"/>
</dbReference>
<evidence type="ECO:0000313" key="3">
    <source>
        <dbReference type="Proteomes" id="UP000622547"/>
    </source>
</evidence>
<sequence>MTESGISGPRPITASETPPAVPVVPAYGTASLADLPESLLASLGMPTTNVLGLEPAERVCLFLVDGLGAELLAAHPGAAPFLSAHLRRTLTAGFPSSTPTSLATLGTGTPPGEHGMIGISMAIPGEGRMLNCLRWTAPGLPVDPDVWQPADTVYQRMHANGIRPVYVAPGAFDGTGLTRAVYRGVRYHAAETVDERVEGVRRALAESSYVVVYYGDLDAMGHMTGWGSAQWLEQLAIVDRMAERIAEGMPPGSALYVTADHGMINAVDKVDVDESPVLQEGVVMLGGDARARHVYTAPGAAAAVLETWRTVFHGRAWVVSREEAVAEGWFGRTVRKEWLGRIGDVMAVPYGDCVIVASRAEPLESSLVGYHGSLTTAEQTVPLLGIRR</sequence>
<evidence type="ECO:0000313" key="2">
    <source>
        <dbReference type="EMBL" id="GII39314.1"/>
    </source>
</evidence>
<gene>
    <name evidence="2" type="ORF">Pph01_43170</name>
</gene>
<reference evidence="2 3" key="1">
    <citation type="submission" date="2021-01" db="EMBL/GenBank/DDBJ databases">
        <title>Whole genome shotgun sequence of Planotetraspora phitsanulokensis NBRC 104273.</title>
        <authorList>
            <person name="Komaki H."/>
            <person name="Tamura T."/>
        </authorList>
    </citation>
    <scope>NUCLEOTIDE SEQUENCE [LARGE SCALE GENOMIC DNA]</scope>
    <source>
        <strain evidence="2 3">NBRC 104273</strain>
    </source>
</reference>
<proteinExistence type="predicted"/>
<dbReference type="PANTHER" id="PTHR10151">
    <property type="entry name" value="ECTONUCLEOTIDE PYROPHOSPHATASE/PHOSPHODIESTERASE"/>
    <property type="match status" value="1"/>
</dbReference>
<feature type="region of interest" description="Disordered" evidence="1">
    <location>
        <begin position="1"/>
        <end position="20"/>
    </location>
</feature>
<evidence type="ECO:0000256" key="1">
    <source>
        <dbReference type="SAM" id="MobiDB-lite"/>
    </source>
</evidence>
<dbReference type="PANTHER" id="PTHR10151:SF120">
    <property type="entry name" value="BIS(5'-ADENOSYL)-TRIPHOSPHATASE"/>
    <property type="match status" value="1"/>
</dbReference>
<protein>
    <submittedName>
        <fullName evidence="2">Alkaline phosphatase family protein</fullName>
    </submittedName>
</protein>
<comment type="caution">
    <text evidence="2">The sequence shown here is derived from an EMBL/GenBank/DDBJ whole genome shotgun (WGS) entry which is preliminary data.</text>
</comment>